<dbReference type="PANTHER" id="PTHR35845:SF1">
    <property type="entry name" value="SPERMATOGENESIS-ASSOCIATED SERINE-RICH PROTEIN 1"/>
    <property type="match status" value="1"/>
</dbReference>
<dbReference type="InterPro" id="IPR029165">
    <property type="entry name" value="SASRP1"/>
</dbReference>
<proteinExistence type="predicted"/>
<dbReference type="EMBL" id="CAJOBC010001183">
    <property type="protein sequence ID" value="CAF3661882.1"/>
    <property type="molecule type" value="Genomic_DNA"/>
</dbReference>
<evidence type="ECO:0000313" key="4">
    <source>
        <dbReference type="EMBL" id="CAF3805587.1"/>
    </source>
</evidence>
<reference evidence="1" key="1">
    <citation type="submission" date="2021-02" db="EMBL/GenBank/DDBJ databases">
        <authorList>
            <person name="Nowell W R."/>
        </authorList>
    </citation>
    <scope>NUCLEOTIDE SEQUENCE</scope>
</reference>
<evidence type="ECO:0000313" key="3">
    <source>
        <dbReference type="EMBL" id="CAF3661882.1"/>
    </source>
</evidence>
<evidence type="ECO:0000313" key="2">
    <source>
        <dbReference type="EMBL" id="CAF1037433.1"/>
    </source>
</evidence>
<comment type="caution">
    <text evidence="1">The sequence shown here is derived from an EMBL/GenBank/DDBJ whole genome shotgun (WGS) entry which is preliminary data.</text>
</comment>
<dbReference type="Proteomes" id="UP000682733">
    <property type="component" value="Unassembled WGS sequence"/>
</dbReference>
<dbReference type="AlphaFoldDB" id="A0A813XLI3"/>
<dbReference type="EMBL" id="CAJOBA010007555">
    <property type="protein sequence ID" value="CAF3805587.1"/>
    <property type="molecule type" value="Genomic_DNA"/>
</dbReference>
<keyword evidence="5" id="KW-1185">Reference proteome</keyword>
<dbReference type="OrthoDB" id="186791at2759"/>
<dbReference type="Proteomes" id="UP000677228">
    <property type="component" value="Unassembled WGS sequence"/>
</dbReference>
<dbReference type="EMBL" id="CAJNOK010007545">
    <property type="protein sequence ID" value="CAF1037433.1"/>
    <property type="molecule type" value="Genomic_DNA"/>
</dbReference>
<protein>
    <submittedName>
        <fullName evidence="1">Uncharacterized protein</fullName>
    </submittedName>
</protein>
<accession>A0A813XLI3</accession>
<dbReference type="PANTHER" id="PTHR35845">
    <property type="entry name" value="SPERMATOGENESIS-ASSOCIATED SERINE-RICH PROTEIN 1"/>
    <property type="match status" value="1"/>
</dbReference>
<name>A0A813XLI3_9BILA</name>
<gene>
    <name evidence="1" type="ORF">GPM918_LOCUS7298</name>
    <name evidence="2" type="ORF">OVA965_LOCUS16305</name>
    <name evidence="3" type="ORF">SRO942_LOCUS7298</name>
    <name evidence="4" type="ORF">TMI583_LOCUS16313</name>
</gene>
<evidence type="ECO:0000313" key="5">
    <source>
        <dbReference type="Proteomes" id="UP000663829"/>
    </source>
</evidence>
<organism evidence="1 5">
    <name type="scientific">Didymodactylos carnosus</name>
    <dbReference type="NCBI Taxonomy" id="1234261"/>
    <lineage>
        <taxon>Eukaryota</taxon>
        <taxon>Metazoa</taxon>
        <taxon>Spiralia</taxon>
        <taxon>Gnathifera</taxon>
        <taxon>Rotifera</taxon>
        <taxon>Eurotatoria</taxon>
        <taxon>Bdelloidea</taxon>
        <taxon>Philodinida</taxon>
        <taxon>Philodinidae</taxon>
        <taxon>Didymodactylos</taxon>
    </lineage>
</organism>
<dbReference type="Pfam" id="PF15160">
    <property type="entry name" value="SASRP1"/>
    <property type="match status" value="1"/>
</dbReference>
<dbReference type="EMBL" id="CAJNOQ010001183">
    <property type="protein sequence ID" value="CAF0874944.1"/>
    <property type="molecule type" value="Genomic_DNA"/>
</dbReference>
<dbReference type="Proteomes" id="UP000663829">
    <property type="component" value="Unassembled WGS sequence"/>
</dbReference>
<evidence type="ECO:0000313" key="1">
    <source>
        <dbReference type="EMBL" id="CAF0874944.1"/>
    </source>
</evidence>
<dbReference type="Proteomes" id="UP000681722">
    <property type="component" value="Unassembled WGS sequence"/>
</dbReference>
<sequence length="275" mass="32554">MDTKQATLHLNYEIQKPGYRGYDRRHFPEHLTTSVSVYKPRGRQRINSPELEDVKWIPHGRHIEPKYSDIGPDWRSRLRYIPAPRNPNTKPTYPVSLLEQNLHYIRSYPQNWQQTTNEWKYFSDSYRDSSKRNLFSNIHLRSIEDLGDRDLKKMIGQKRRVFDCRNGLSQSTNGDKSYRFVEQSPDFYKFGCTLPAVQFGRTKSARESTCVLLNQTGINDNETFQEKQLRREETNLIEEVKQLDSWKPSDGVTAAFKVFDADQNDKNLKYRPRVR</sequence>